<evidence type="ECO:0000256" key="3">
    <source>
        <dbReference type="SAM" id="Coils"/>
    </source>
</evidence>
<dbReference type="PANTHER" id="PTHR35089">
    <property type="entry name" value="CHAPERONE PROTEIN SKP"/>
    <property type="match status" value="1"/>
</dbReference>
<dbReference type="Gene3D" id="3.30.910.20">
    <property type="entry name" value="Skp domain"/>
    <property type="match status" value="1"/>
</dbReference>
<dbReference type="InterPro" id="IPR024930">
    <property type="entry name" value="Skp_dom_sf"/>
</dbReference>
<evidence type="ECO:0000256" key="2">
    <source>
        <dbReference type="ARBA" id="ARBA00022729"/>
    </source>
</evidence>
<proteinExistence type="inferred from homology"/>
<organism evidence="5 6">
    <name type="scientific">Rhodovulum iodosum</name>
    <dbReference type="NCBI Taxonomy" id="68291"/>
    <lineage>
        <taxon>Bacteria</taxon>
        <taxon>Pseudomonadati</taxon>
        <taxon>Pseudomonadota</taxon>
        <taxon>Alphaproteobacteria</taxon>
        <taxon>Rhodobacterales</taxon>
        <taxon>Paracoccaceae</taxon>
        <taxon>Rhodovulum</taxon>
    </lineage>
</organism>
<dbReference type="Pfam" id="PF03938">
    <property type="entry name" value="OmpH"/>
    <property type="match status" value="1"/>
</dbReference>
<dbReference type="Proteomes" id="UP001560019">
    <property type="component" value="Unassembled WGS sequence"/>
</dbReference>
<dbReference type="InterPro" id="IPR005632">
    <property type="entry name" value="Chaperone_Skp"/>
</dbReference>
<keyword evidence="3" id="KW-0175">Coiled coil</keyword>
<reference evidence="5 6" key="1">
    <citation type="submission" date="2024-06" db="EMBL/GenBank/DDBJ databases">
        <title>Genome of Rhodovulum iodosum, a marine photoferrotroph.</title>
        <authorList>
            <person name="Bianchini G."/>
            <person name="Nikeleit V."/>
            <person name="Kappler A."/>
            <person name="Bryce C."/>
            <person name="Sanchez-Baracaldo P."/>
        </authorList>
    </citation>
    <scope>NUCLEOTIDE SEQUENCE [LARGE SCALE GENOMIC DNA]</scope>
    <source>
        <strain evidence="5 6">UT/N1</strain>
    </source>
</reference>
<feature type="chain" id="PRO_5046987147" evidence="4">
    <location>
        <begin position="23"/>
        <end position="187"/>
    </location>
</feature>
<keyword evidence="2 4" id="KW-0732">Signal</keyword>
<dbReference type="PANTHER" id="PTHR35089:SF1">
    <property type="entry name" value="CHAPERONE PROTEIN SKP"/>
    <property type="match status" value="1"/>
</dbReference>
<evidence type="ECO:0000256" key="4">
    <source>
        <dbReference type="SAM" id="SignalP"/>
    </source>
</evidence>
<evidence type="ECO:0000313" key="6">
    <source>
        <dbReference type="Proteomes" id="UP001560019"/>
    </source>
</evidence>
<dbReference type="EMBL" id="JBEHHI010000002">
    <property type="protein sequence ID" value="MEX5728902.1"/>
    <property type="molecule type" value="Genomic_DNA"/>
</dbReference>
<dbReference type="SMART" id="SM00935">
    <property type="entry name" value="OmpH"/>
    <property type="match status" value="1"/>
</dbReference>
<keyword evidence="6" id="KW-1185">Reference proteome</keyword>
<name>A0ABV3XUA2_9RHOB</name>
<dbReference type="RefSeq" id="WP_125403252.1">
    <property type="nucleotide sequence ID" value="NZ_JBEHHI010000002.1"/>
</dbReference>
<evidence type="ECO:0000256" key="1">
    <source>
        <dbReference type="ARBA" id="ARBA00009091"/>
    </source>
</evidence>
<protein>
    <submittedName>
        <fullName evidence="5">Skp family chaperone for outer membrane proteins</fullName>
    </submittedName>
</protein>
<accession>A0ABV3XUA2</accession>
<feature type="signal peptide" evidence="4">
    <location>
        <begin position="1"/>
        <end position="22"/>
    </location>
</feature>
<gene>
    <name evidence="5" type="ORF">Ga0609869_002255</name>
</gene>
<feature type="coiled-coil region" evidence="3">
    <location>
        <begin position="52"/>
        <end position="127"/>
    </location>
</feature>
<sequence>MPRLCAVLFLAVALLPAPAALAQQGAQAVASPILTVDQERLFTGSAYGRALLDEINRESTALAAENREIEAKLVEEERDLTEKRAEMAPDAFRDLAEAFDSKVVTIRREQDEKARALSQKRDAAQQRFYREIAPILTEIVRERRAVAVLETRAVVLSADQIDITDAAIARIDTRLAPEAEKEAPAAE</sequence>
<dbReference type="SUPFAM" id="SSF111384">
    <property type="entry name" value="OmpH-like"/>
    <property type="match status" value="1"/>
</dbReference>
<comment type="caution">
    <text evidence="5">The sequence shown here is derived from an EMBL/GenBank/DDBJ whole genome shotgun (WGS) entry which is preliminary data.</text>
</comment>
<evidence type="ECO:0000313" key="5">
    <source>
        <dbReference type="EMBL" id="MEX5728902.1"/>
    </source>
</evidence>
<comment type="similarity">
    <text evidence="1">Belongs to the Skp family.</text>
</comment>